<evidence type="ECO:0000313" key="8">
    <source>
        <dbReference type="EMBL" id="GAU44866.1"/>
    </source>
</evidence>
<evidence type="ECO:0000256" key="2">
    <source>
        <dbReference type="ARBA" id="ARBA00022614"/>
    </source>
</evidence>
<evidence type="ECO:0000256" key="6">
    <source>
        <dbReference type="ARBA" id="ARBA00022840"/>
    </source>
</evidence>
<dbReference type="Proteomes" id="UP000242715">
    <property type="component" value="Unassembled WGS sequence"/>
</dbReference>
<dbReference type="OrthoDB" id="3794806at2759"/>
<proteinExistence type="inferred from homology"/>
<dbReference type="InterPro" id="IPR042197">
    <property type="entry name" value="Apaf_helical"/>
</dbReference>
<keyword evidence="5" id="KW-0611">Plant defense</keyword>
<dbReference type="EMBL" id="DF974080">
    <property type="protein sequence ID" value="GAU44866.1"/>
    <property type="molecule type" value="Genomic_DNA"/>
</dbReference>
<dbReference type="InterPro" id="IPR027417">
    <property type="entry name" value="P-loop_NTPase"/>
</dbReference>
<keyword evidence="9" id="KW-1185">Reference proteome</keyword>
<gene>
    <name evidence="8" type="ORF">TSUD_329220</name>
</gene>
<feature type="domain" description="AAA+ ATPase" evidence="7">
    <location>
        <begin position="306"/>
        <end position="464"/>
    </location>
</feature>
<dbReference type="Gene3D" id="3.40.50.300">
    <property type="entry name" value="P-loop containing nucleotide triphosphate hydrolases"/>
    <property type="match status" value="1"/>
</dbReference>
<evidence type="ECO:0000259" key="7">
    <source>
        <dbReference type="SMART" id="SM00382"/>
    </source>
</evidence>
<evidence type="ECO:0000256" key="1">
    <source>
        <dbReference type="ARBA" id="ARBA00008894"/>
    </source>
</evidence>
<dbReference type="Gene3D" id="1.10.8.430">
    <property type="entry name" value="Helical domain of apoptotic protease-activating factors"/>
    <property type="match status" value="1"/>
</dbReference>
<evidence type="ECO:0000256" key="3">
    <source>
        <dbReference type="ARBA" id="ARBA00022737"/>
    </source>
</evidence>
<accession>A0A2Z6NMI8</accession>
<evidence type="ECO:0000313" key="9">
    <source>
        <dbReference type="Proteomes" id="UP000242715"/>
    </source>
</evidence>
<keyword evidence="2" id="KW-0433">Leucine-rich repeat</keyword>
<sequence length="1483" mass="170375">MEFLTELSKEAISKLGELALESTVKQFEYVIHHKKIIANLKEEHNKLEGVKEALQAWVDTKRMNREGFDPNMLGLIAIAPGSRREFRCEGLEKIDGRVNVWLVENQVKVSLMQSGLHKVSLERRCQGVVDAIRVTQGQPGEAVLKVKSFILVTGKLKVQVGSTIGHASVTSDDSHDVVKLWDFGESGAVWVLMVFPLYHVKGQVIAKGFRTTHGHWLALMQVPSEENSWDDLVPSGEKSWDDLIPSEAAKGIEYITKLKEEKKEFQLISYYKAPPTLGSTFTEDIKSLESRKTIIKEVIEKLKDEKFKRISICGMGGVGKTTLAKELIKIVEKKLFDKVVMAVVSQNPDYKNIQSQVADCLGLSLKSESVEGRGREIIQRMKEIDDDGNTKVLVVLDDVWSELNFDLVGLPSRDNQKCSKILFTSRNEKECQKMGSQVSFHVSVLLENEAWYLFQEITGDVVYEPDIYPIARQVSRECGGLPLAIVIIGKMLQNEKNLTTWEDAFEQLKNCQSSSYSDVHKFVYSRIELSFKFLDSTEHKKFLMLCGLFPEDFDIPIESLLRHAMGLGLFKVASDPLKARNRVHSLVNDLKRCCLLLNSDVPGCVKMHDIVRDVVILVAYKTDHRFMVEYDMKRLKEERLNDINAISLIMDETIGLESNLDCPTLQLLQLRSKRKEPNQWPVHFFQGMKSLKVLSMQNLNMPKLSTFSQASISLHTLQVLSFAHSNIKELPIEIGNLGGLRLLDLTNCNDLNVISANVLIRLSRLEELYLRMDNFPWKKNDVAINELKKISHQLKVVEMKVRGTEVLFNDLDLYNLQKFWIYVDPYTYLQRSAYLESNLLQVSAIDYQSVNSILMISQLIKKCEILAIRKVKSLKNIMSHLLRDCPSPYLKDLRVDSCLDLEYLIDCIVYNNGLSHIQSLSLKNLQNFKEMCYTSNHPQVNGLMIEFLCLVELELKDLPIFIGFKKAINLKELNQVKRKRSSESELTKVEEGVLSFVPLSESDGQVFPNLKEIKIASLDQLTHVWSKAMHCVQGFQNLKSLTISSCHSLRHVFDPSIIGAITNIEKLEIQFCKLMEYLVSDDEDGEEGDHNNKEKTSSTSKRKINIEFGGSPLLQELYVKNSNLHKCLVIDDYLFPNLKSLIMRGFDKISALLSFSSMTSLEHLEKLYILECKNIYEIVSQKELEANGEKIFFPALQHLLLAKLPDLKVFFQGDYDYDIPLFTVEEDSEFNNSGQVELQKLETFRDIVDEELLGYIKRVTKLVIVNFHKLLTCIPSNMMNLFSYLKILEVHECECIEEIFESNQSMLQCELESLQLYSLPKLKHIWKNYDKILRFEYLCGIIIKQCNDLEYVLPDVGLVTSLPNLHYLHVYECEKMKEIIGNNCNPINCVQQKKIKFPKLFEMELFNLPSLKCFSHSCFPCYIEMPNFFLIRIKDCQQMKTFWYDGILYTPDLSFLFVDGNAFDKYEGLNEVILRRHIRGMNY</sequence>
<reference evidence="9" key="1">
    <citation type="journal article" date="2017" name="Front. Plant Sci.">
        <title>Climate Clever Clovers: New Paradigm to Reduce the Environmental Footprint of Ruminants by Breeding Low Methanogenic Forages Utilizing Haplotype Variation.</title>
        <authorList>
            <person name="Kaur P."/>
            <person name="Appels R."/>
            <person name="Bayer P.E."/>
            <person name="Keeble-Gagnere G."/>
            <person name="Wang J."/>
            <person name="Hirakawa H."/>
            <person name="Shirasawa K."/>
            <person name="Vercoe P."/>
            <person name="Stefanova K."/>
            <person name="Durmic Z."/>
            <person name="Nichols P."/>
            <person name="Revell C."/>
            <person name="Isobe S.N."/>
            <person name="Edwards D."/>
            <person name="Erskine W."/>
        </authorList>
    </citation>
    <scope>NUCLEOTIDE SEQUENCE [LARGE SCALE GENOMIC DNA]</scope>
    <source>
        <strain evidence="9">cv. Daliak</strain>
    </source>
</reference>
<keyword evidence="4" id="KW-0547">Nucleotide-binding</keyword>
<dbReference type="PANTHER" id="PTHR33463:SF105">
    <property type="entry name" value="AND NB-ARC DOMAIN DISEASE RESISTANCE PROTEIN, PUTATIVE-RELATED"/>
    <property type="match status" value="1"/>
</dbReference>
<dbReference type="Gene3D" id="1.10.10.10">
    <property type="entry name" value="Winged helix-like DNA-binding domain superfamily/Winged helix DNA-binding domain"/>
    <property type="match status" value="1"/>
</dbReference>
<evidence type="ECO:0000256" key="4">
    <source>
        <dbReference type="ARBA" id="ARBA00022741"/>
    </source>
</evidence>
<keyword evidence="3" id="KW-0677">Repeat</keyword>
<evidence type="ECO:0000256" key="5">
    <source>
        <dbReference type="ARBA" id="ARBA00022821"/>
    </source>
</evidence>
<comment type="similarity">
    <text evidence="1">Belongs to the disease resistance NB-LRR family.</text>
</comment>
<dbReference type="Pfam" id="PF00931">
    <property type="entry name" value="NB-ARC"/>
    <property type="match status" value="1"/>
</dbReference>
<dbReference type="GO" id="GO:0006952">
    <property type="term" value="P:defense response"/>
    <property type="evidence" value="ECO:0007669"/>
    <property type="project" value="UniProtKB-KW"/>
</dbReference>
<dbReference type="InterPro" id="IPR057135">
    <property type="entry name" value="At4g27190-like_LRR"/>
</dbReference>
<dbReference type="GO" id="GO:0005524">
    <property type="term" value="F:ATP binding"/>
    <property type="evidence" value="ECO:0007669"/>
    <property type="project" value="UniProtKB-KW"/>
</dbReference>
<keyword evidence="6" id="KW-0067">ATP-binding</keyword>
<protein>
    <recommendedName>
        <fullName evidence="7">AAA+ ATPase domain-containing protein</fullName>
    </recommendedName>
</protein>
<dbReference type="InterPro" id="IPR036388">
    <property type="entry name" value="WH-like_DNA-bd_sf"/>
</dbReference>
<dbReference type="InterPro" id="IPR032675">
    <property type="entry name" value="LRR_dom_sf"/>
</dbReference>
<dbReference type="Gene3D" id="3.80.10.10">
    <property type="entry name" value="Ribonuclease Inhibitor"/>
    <property type="match status" value="3"/>
</dbReference>
<dbReference type="SUPFAM" id="SSF52540">
    <property type="entry name" value="P-loop containing nucleoside triphosphate hydrolases"/>
    <property type="match status" value="1"/>
</dbReference>
<dbReference type="InterPro" id="IPR003593">
    <property type="entry name" value="AAA+_ATPase"/>
</dbReference>
<dbReference type="Pfam" id="PF23247">
    <property type="entry name" value="LRR_RPS2"/>
    <property type="match status" value="3"/>
</dbReference>
<dbReference type="GO" id="GO:0043531">
    <property type="term" value="F:ADP binding"/>
    <property type="evidence" value="ECO:0007669"/>
    <property type="project" value="InterPro"/>
</dbReference>
<dbReference type="SMART" id="SM00382">
    <property type="entry name" value="AAA"/>
    <property type="match status" value="1"/>
</dbReference>
<dbReference type="SUPFAM" id="SSF52058">
    <property type="entry name" value="L domain-like"/>
    <property type="match status" value="2"/>
</dbReference>
<dbReference type="InterPro" id="IPR050905">
    <property type="entry name" value="Plant_NBS-LRR"/>
</dbReference>
<organism evidence="8 9">
    <name type="scientific">Trifolium subterraneum</name>
    <name type="common">Subterranean clover</name>
    <dbReference type="NCBI Taxonomy" id="3900"/>
    <lineage>
        <taxon>Eukaryota</taxon>
        <taxon>Viridiplantae</taxon>
        <taxon>Streptophyta</taxon>
        <taxon>Embryophyta</taxon>
        <taxon>Tracheophyta</taxon>
        <taxon>Spermatophyta</taxon>
        <taxon>Magnoliopsida</taxon>
        <taxon>eudicotyledons</taxon>
        <taxon>Gunneridae</taxon>
        <taxon>Pentapetalae</taxon>
        <taxon>rosids</taxon>
        <taxon>fabids</taxon>
        <taxon>Fabales</taxon>
        <taxon>Fabaceae</taxon>
        <taxon>Papilionoideae</taxon>
        <taxon>50 kb inversion clade</taxon>
        <taxon>NPAAA clade</taxon>
        <taxon>Hologalegina</taxon>
        <taxon>IRL clade</taxon>
        <taxon>Trifolieae</taxon>
        <taxon>Trifolium</taxon>
    </lineage>
</organism>
<dbReference type="PANTHER" id="PTHR33463">
    <property type="entry name" value="NB-ARC DOMAIN-CONTAINING PROTEIN-RELATED"/>
    <property type="match status" value="1"/>
</dbReference>
<name>A0A2Z6NMI8_TRISU</name>
<dbReference type="InterPro" id="IPR002182">
    <property type="entry name" value="NB-ARC"/>
</dbReference>
<dbReference type="PRINTS" id="PR00364">
    <property type="entry name" value="DISEASERSIST"/>
</dbReference>